<comment type="subcellular location">
    <subcellularLocation>
        <location evidence="2">Membrane</location>
        <topology evidence="2">Multi-pass membrane protein</topology>
    </subcellularLocation>
</comment>
<dbReference type="Proteomes" id="UP000054736">
    <property type="component" value="Unassembled WGS sequence"/>
</dbReference>
<comment type="similarity">
    <text evidence="3">Belongs to the cytochrome b560 family.</text>
</comment>
<dbReference type="PATRIC" id="fig|1212489.4.peg.2839"/>
<evidence type="ECO:0000256" key="5">
    <source>
        <dbReference type="ARBA" id="ARBA00022617"/>
    </source>
</evidence>
<keyword evidence="7 12" id="KW-0479">Metal-binding</keyword>
<dbReference type="InterPro" id="IPR014314">
    <property type="entry name" value="Succ_DH_cytb556"/>
</dbReference>
<keyword evidence="5 12" id="KW-0349">Heme</keyword>
<dbReference type="Gene3D" id="1.20.1300.10">
    <property type="entry name" value="Fumarate reductase/succinate dehydrogenase, transmembrane subunit"/>
    <property type="match status" value="1"/>
</dbReference>
<comment type="cofactor">
    <cofactor evidence="12">
        <name>heme</name>
        <dbReference type="ChEBI" id="CHEBI:30413"/>
    </cofactor>
    <text evidence="12">The heme is bound between the two transmembrane subunits.</text>
</comment>
<gene>
    <name evidence="14" type="primary">sdhC-2_2</name>
    <name evidence="14" type="ORF">Ldro_2695</name>
</gene>
<organism evidence="14 15">
    <name type="scientific">Legionella drozanskii LLAP-1</name>
    <dbReference type="NCBI Taxonomy" id="1212489"/>
    <lineage>
        <taxon>Bacteria</taxon>
        <taxon>Pseudomonadati</taxon>
        <taxon>Pseudomonadota</taxon>
        <taxon>Gammaproteobacteria</taxon>
        <taxon>Legionellales</taxon>
        <taxon>Legionellaceae</taxon>
        <taxon>Legionella</taxon>
    </lineage>
</organism>
<evidence type="ECO:0000256" key="11">
    <source>
        <dbReference type="ARBA" id="ARBA00025912"/>
    </source>
</evidence>
<sequence>MIKQQFRNLNLFTIRYPFTAIISLLHRLSGIFVFLLIPFLLWMLDIATGSTGGFERVKTLLTNLPAKLILWLFLVALFYHLIAGIRHLLMDIGIGESLRSARISGGISLIITVLMAILLGSWLW</sequence>
<dbReference type="Pfam" id="PF01127">
    <property type="entry name" value="Sdh_cyt"/>
    <property type="match status" value="1"/>
</dbReference>
<feature type="transmembrane region" description="Helical" evidence="13">
    <location>
        <begin position="21"/>
        <end position="44"/>
    </location>
</feature>
<dbReference type="InterPro" id="IPR000701">
    <property type="entry name" value="SuccDH_FuR_B_TM-su"/>
</dbReference>
<evidence type="ECO:0000256" key="8">
    <source>
        <dbReference type="ARBA" id="ARBA00022989"/>
    </source>
</evidence>
<keyword evidence="10 13" id="KW-0472">Membrane</keyword>
<evidence type="ECO:0000256" key="2">
    <source>
        <dbReference type="ARBA" id="ARBA00004141"/>
    </source>
</evidence>
<dbReference type="PIRSF" id="PIRSF000178">
    <property type="entry name" value="SDH_cyt_b560"/>
    <property type="match status" value="1"/>
</dbReference>
<dbReference type="CDD" id="cd03499">
    <property type="entry name" value="SQR_TypeC_SdhC"/>
    <property type="match status" value="1"/>
</dbReference>
<evidence type="ECO:0000256" key="13">
    <source>
        <dbReference type="SAM" id="Phobius"/>
    </source>
</evidence>
<dbReference type="STRING" id="1212489.Ldro_2695"/>
<keyword evidence="8 13" id="KW-1133">Transmembrane helix</keyword>
<keyword evidence="15" id="KW-1185">Reference proteome</keyword>
<protein>
    <recommendedName>
        <fullName evidence="4">Succinate dehydrogenase cytochrome b556 subunit</fullName>
    </recommendedName>
</protein>
<evidence type="ECO:0000313" key="15">
    <source>
        <dbReference type="Proteomes" id="UP000054736"/>
    </source>
</evidence>
<feature type="binding site" description="axial binding residue" evidence="12">
    <location>
        <position position="80"/>
    </location>
    <ligand>
        <name>heme</name>
        <dbReference type="ChEBI" id="CHEBI:30413"/>
        <note>ligand shared with second transmembrane subunit</note>
    </ligand>
    <ligandPart>
        <name>Fe</name>
        <dbReference type="ChEBI" id="CHEBI:18248"/>
    </ligandPart>
</feature>
<dbReference type="InterPro" id="IPR018495">
    <property type="entry name" value="Succ_DH_cyt_bsu_CS"/>
</dbReference>
<evidence type="ECO:0000256" key="9">
    <source>
        <dbReference type="ARBA" id="ARBA00023004"/>
    </source>
</evidence>
<name>A0A0W0SMH1_9GAMM</name>
<evidence type="ECO:0000256" key="12">
    <source>
        <dbReference type="PIRSR" id="PIRSR000178-1"/>
    </source>
</evidence>
<feature type="transmembrane region" description="Helical" evidence="13">
    <location>
        <begin position="103"/>
        <end position="123"/>
    </location>
</feature>
<dbReference type="GO" id="GO:0005886">
    <property type="term" value="C:plasma membrane"/>
    <property type="evidence" value="ECO:0007669"/>
    <property type="project" value="TreeGrafter"/>
</dbReference>
<dbReference type="OrthoDB" id="9799441at2"/>
<dbReference type="PANTHER" id="PTHR10978:SF5">
    <property type="entry name" value="SUCCINATE DEHYDROGENASE CYTOCHROME B560 SUBUNIT, MITOCHONDRIAL"/>
    <property type="match status" value="1"/>
</dbReference>
<proteinExistence type="inferred from homology"/>
<evidence type="ECO:0000313" key="14">
    <source>
        <dbReference type="EMBL" id="KTC84531.1"/>
    </source>
</evidence>
<dbReference type="PROSITE" id="PS01001">
    <property type="entry name" value="SDH_CYT_2"/>
    <property type="match status" value="1"/>
</dbReference>
<evidence type="ECO:0000256" key="1">
    <source>
        <dbReference type="ARBA" id="ARBA00004050"/>
    </source>
</evidence>
<feature type="transmembrane region" description="Helical" evidence="13">
    <location>
        <begin position="64"/>
        <end position="82"/>
    </location>
</feature>
<evidence type="ECO:0000256" key="6">
    <source>
        <dbReference type="ARBA" id="ARBA00022692"/>
    </source>
</evidence>
<accession>A0A0W0SMH1</accession>
<dbReference type="NCBIfam" id="TIGR02970">
    <property type="entry name" value="succ_dehyd_cytB"/>
    <property type="match status" value="1"/>
</dbReference>
<evidence type="ECO:0000256" key="4">
    <source>
        <dbReference type="ARBA" id="ARBA00020076"/>
    </source>
</evidence>
<comment type="subunit">
    <text evidence="11">Part of an enzyme complex containing four subunits: a flavoprotein, an iron-sulfur protein, plus two membrane-anchoring proteins, SdhC and SdhD. The complex can form homotrimers.</text>
</comment>
<dbReference type="GO" id="GO:0046872">
    <property type="term" value="F:metal ion binding"/>
    <property type="evidence" value="ECO:0007669"/>
    <property type="project" value="UniProtKB-KW"/>
</dbReference>
<dbReference type="RefSeq" id="WP_058496973.1">
    <property type="nucleotide sequence ID" value="NZ_CAAAIU010000004.1"/>
</dbReference>
<dbReference type="GO" id="GO:0006099">
    <property type="term" value="P:tricarboxylic acid cycle"/>
    <property type="evidence" value="ECO:0007669"/>
    <property type="project" value="InterPro"/>
</dbReference>
<reference evidence="14 15" key="1">
    <citation type="submission" date="2015-11" db="EMBL/GenBank/DDBJ databases">
        <title>Genomic analysis of 38 Legionella species identifies large and diverse effector repertoires.</title>
        <authorList>
            <person name="Burstein D."/>
            <person name="Amaro F."/>
            <person name="Zusman T."/>
            <person name="Lifshitz Z."/>
            <person name="Cohen O."/>
            <person name="Gilbert J.A."/>
            <person name="Pupko T."/>
            <person name="Shuman H.A."/>
            <person name="Segal G."/>
        </authorList>
    </citation>
    <scope>NUCLEOTIDE SEQUENCE [LARGE SCALE GENOMIC DNA]</scope>
    <source>
        <strain evidence="14 15">ATCC 700990</strain>
    </source>
</reference>
<comment type="function">
    <text evidence="1">Membrane-anchoring subunit of succinate dehydrogenase (SDH).</text>
</comment>
<dbReference type="SUPFAM" id="SSF81343">
    <property type="entry name" value="Fumarate reductase respiratory complex transmembrane subunits"/>
    <property type="match status" value="1"/>
</dbReference>
<dbReference type="PANTHER" id="PTHR10978">
    <property type="entry name" value="SUCCINATE DEHYDROGENASE CYTOCHROME B560 SUBUNIT"/>
    <property type="match status" value="1"/>
</dbReference>
<keyword evidence="9 12" id="KW-0408">Iron</keyword>
<comment type="caution">
    <text evidence="14">The sequence shown here is derived from an EMBL/GenBank/DDBJ whole genome shotgun (WGS) entry which is preliminary data.</text>
</comment>
<dbReference type="EMBL" id="LNXY01000031">
    <property type="protein sequence ID" value="KTC84531.1"/>
    <property type="molecule type" value="Genomic_DNA"/>
</dbReference>
<evidence type="ECO:0000256" key="10">
    <source>
        <dbReference type="ARBA" id="ARBA00023136"/>
    </source>
</evidence>
<evidence type="ECO:0000256" key="3">
    <source>
        <dbReference type="ARBA" id="ARBA00007244"/>
    </source>
</evidence>
<evidence type="ECO:0000256" key="7">
    <source>
        <dbReference type="ARBA" id="ARBA00022723"/>
    </source>
</evidence>
<keyword evidence="6 13" id="KW-0812">Transmembrane</keyword>
<dbReference type="GO" id="GO:0009055">
    <property type="term" value="F:electron transfer activity"/>
    <property type="evidence" value="ECO:0007669"/>
    <property type="project" value="InterPro"/>
</dbReference>
<dbReference type="InterPro" id="IPR034804">
    <property type="entry name" value="SQR/QFR_C/D"/>
</dbReference>
<dbReference type="AlphaFoldDB" id="A0A0W0SMH1"/>